<evidence type="ECO:0000313" key="2">
    <source>
        <dbReference type="EMBL" id="TSE35894.1"/>
    </source>
</evidence>
<keyword evidence="3" id="KW-1185">Reference proteome</keyword>
<dbReference type="AlphaFoldDB" id="A0A554XJ82"/>
<keyword evidence="1" id="KW-0472">Membrane</keyword>
<sequence length="77" mass="8447">MISSMDATLFGYTEAQIAQFGLTFGVGAFILYMLFIVLNLARESKAGKFGTFVLFLVLSLGILGFIAKNIIQWVMGM</sequence>
<dbReference type="Proteomes" id="UP000318294">
    <property type="component" value="Unassembled WGS sequence"/>
</dbReference>
<comment type="caution">
    <text evidence="2">The sequence shown here is derived from an EMBL/GenBank/DDBJ whole genome shotgun (WGS) entry which is preliminary data.</text>
</comment>
<protein>
    <recommendedName>
        <fullName evidence="4">DUF2788 domain-containing protein</fullName>
    </recommendedName>
</protein>
<evidence type="ECO:0000256" key="1">
    <source>
        <dbReference type="SAM" id="Phobius"/>
    </source>
</evidence>
<feature type="transmembrane region" description="Helical" evidence="1">
    <location>
        <begin position="52"/>
        <end position="75"/>
    </location>
</feature>
<dbReference type="EMBL" id="VJON01000004">
    <property type="protein sequence ID" value="TSE35894.1"/>
    <property type="molecule type" value="Genomic_DNA"/>
</dbReference>
<keyword evidence="1" id="KW-0812">Transmembrane</keyword>
<keyword evidence="1" id="KW-1133">Transmembrane helix</keyword>
<proteinExistence type="predicted"/>
<name>A0A554XJ82_9BURK</name>
<evidence type="ECO:0000313" key="3">
    <source>
        <dbReference type="Proteomes" id="UP000318294"/>
    </source>
</evidence>
<reference evidence="2 3" key="1">
    <citation type="submission" date="2019-07" db="EMBL/GenBank/DDBJ databases">
        <title>Tepidimonas charontis SPSP-6 draft genome.</title>
        <authorList>
            <person name="Da Costa M.S."/>
            <person name="Froufe H.J.C."/>
            <person name="Egas C."/>
            <person name="Albuquerque L."/>
        </authorList>
    </citation>
    <scope>NUCLEOTIDE SEQUENCE [LARGE SCALE GENOMIC DNA]</scope>
    <source>
        <strain evidence="2 3">SPSP-6</strain>
    </source>
</reference>
<dbReference type="Pfam" id="PF10981">
    <property type="entry name" value="DUF2788"/>
    <property type="match status" value="1"/>
</dbReference>
<evidence type="ECO:0008006" key="4">
    <source>
        <dbReference type="Google" id="ProtNLM"/>
    </source>
</evidence>
<feature type="transmembrane region" description="Helical" evidence="1">
    <location>
        <begin position="20"/>
        <end position="40"/>
    </location>
</feature>
<accession>A0A554XJ82</accession>
<organism evidence="2 3">
    <name type="scientific">Tepidimonas charontis</name>
    <dbReference type="NCBI Taxonomy" id="2267262"/>
    <lineage>
        <taxon>Bacteria</taxon>
        <taxon>Pseudomonadati</taxon>
        <taxon>Pseudomonadota</taxon>
        <taxon>Betaproteobacteria</taxon>
        <taxon>Burkholderiales</taxon>
        <taxon>Tepidimonas</taxon>
    </lineage>
</organism>
<dbReference type="InterPro" id="IPR021249">
    <property type="entry name" value="DUF2788"/>
</dbReference>
<gene>
    <name evidence="2" type="ORF">Tchar_00474</name>
</gene>